<dbReference type="Proteomes" id="UP001321473">
    <property type="component" value="Unassembled WGS sequence"/>
</dbReference>
<comment type="caution">
    <text evidence="2">The sequence shown here is derived from an EMBL/GenBank/DDBJ whole genome shotgun (WGS) entry which is preliminary data.</text>
</comment>
<reference evidence="2 3" key="1">
    <citation type="journal article" date="2023" name="Arcadia Sci">
        <title>De novo assembly of a long-read Amblyomma americanum tick genome.</title>
        <authorList>
            <person name="Chou S."/>
            <person name="Poskanzer K.E."/>
            <person name="Rollins M."/>
            <person name="Thuy-Boun P.S."/>
        </authorList>
    </citation>
    <scope>NUCLEOTIDE SEQUENCE [LARGE SCALE GENOMIC DNA]</scope>
    <source>
        <strain evidence="2">F_SG_1</strain>
        <tissue evidence="2">Salivary glands</tissue>
    </source>
</reference>
<sequence length="88" mass="9547">MIKRTGKPPVQAPSPDAQRRPLYERASRASLRRRLHIQSRRRPALSASGEHVVVAADRLRGLAVDAATAALGSETRWIGGATRGRLAV</sequence>
<protein>
    <submittedName>
        <fullName evidence="2">Uncharacterized protein</fullName>
    </submittedName>
</protein>
<evidence type="ECO:0000313" key="2">
    <source>
        <dbReference type="EMBL" id="KAK8756431.1"/>
    </source>
</evidence>
<proteinExistence type="predicted"/>
<keyword evidence="3" id="KW-1185">Reference proteome</keyword>
<dbReference type="AlphaFoldDB" id="A0AAQ4D1U1"/>
<organism evidence="2 3">
    <name type="scientific">Amblyomma americanum</name>
    <name type="common">Lone star tick</name>
    <dbReference type="NCBI Taxonomy" id="6943"/>
    <lineage>
        <taxon>Eukaryota</taxon>
        <taxon>Metazoa</taxon>
        <taxon>Ecdysozoa</taxon>
        <taxon>Arthropoda</taxon>
        <taxon>Chelicerata</taxon>
        <taxon>Arachnida</taxon>
        <taxon>Acari</taxon>
        <taxon>Parasitiformes</taxon>
        <taxon>Ixodida</taxon>
        <taxon>Ixodoidea</taxon>
        <taxon>Ixodidae</taxon>
        <taxon>Amblyomminae</taxon>
        <taxon>Amblyomma</taxon>
    </lineage>
</organism>
<feature type="compositionally biased region" description="Basic residues" evidence="1">
    <location>
        <begin position="30"/>
        <end position="43"/>
    </location>
</feature>
<evidence type="ECO:0000256" key="1">
    <source>
        <dbReference type="SAM" id="MobiDB-lite"/>
    </source>
</evidence>
<feature type="region of interest" description="Disordered" evidence="1">
    <location>
        <begin position="1"/>
        <end position="48"/>
    </location>
</feature>
<accession>A0AAQ4D1U1</accession>
<evidence type="ECO:0000313" key="3">
    <source>
        <dbReference type="Proteomes" id="UP001321473"/>
    </source>
</evidence>
<name>A0AAQ4D1U1_AMBAM</name>
<dbReference type="EMBL" id="JARKHS020036241">
    <property type="protein sequence ID" value="KAK8756431.1"/>
    <property type="molecule type" value="Genomic_DNA"/>
</dbReference>
<feature type="compositionally biased region" description="Basic and acidic residues" evidence="1">
    <location>
        <begin position="17"/>
        <end position="27"/>
    </location>
</feature>
<gene>
    <name evidence="2" type="ORF">V5799_000863</name>
</gene>